<dbReference type="CDD" id="cd00200">
    <property type="entry name" value="WD40"/>
    <property type="match status" value="1"/>
</dbReference>
<dbReference type="SUPFAM" id="SSF54106">
    <property type="entry name" value="LysM domain"/>
    <property type="match status" value="1"/>
</dbReference>
<dbReference type="InterPro" id="IPR018392">
    <property type="entry name" value="LysM"/>
</dbReference>
<evidence type="ECO:0000259" key="8">
    <source>
        <dbReference type="PROSITE" id="PS51782"/>
    </source>
</evidence>
<dbReference type="SMART" id="SM00257">
    <property type="entry name" value="LysM"/>
    <property type="match status" value="1"/>
</dbReference>
<dbReference type="Gene3D" id="2.60.40.10">
    <property type="entry name" value="Immunoglobulins"/>
    <property type="match status" value="2"/>
</dbReference>
<dbReference type="Pfam" id="PF00041">
    <property type="entry name" value="fn3"/>
    <property type="match status" value="1"/>
</dbReference>
<accession>A0A2R5GVW7</accession>
<dbReference type="PROSITE" id="PS51782">
    <property type="entry name" value="LYSM"/>
    <property type="match status" value="1"/>
</dbReference>
<proteinExistence type="predicted"/>
<protein>
    <submittedName>
        <fullName evidence="9">F-box/WD repeat-containing protein 7</fullName>
    </submittedName>
</protein>
<name>A0A2R5GVW7_9STRA</name>
<dbReference type="InterPro" id="IPR019775">
    <property type="entry name" value="WD40_repeat_CS"/>
</dbReference>
<evidence type="ECO:0000313" key="9">
    <source>
        <dbReference type="EMBL" id="GBG34986.1"/>
    </source>
</evidence>
<feature type="region of interest" description="Disordered" evidence="6">
    <location>
        <begin position="1"/>
        <end position="53"/>
    </location>
</feature>
<dbReference type="PROSITE" id="PS50294">
    <property type="entry name" value="WD_REPEATS_REGION"/>
    <property type="match status" value="2"/>
</dbReference>
<feature type="region of interest" description="Disordered" evidence="6">
    <location>
        <begin position="1730"/>
        <end position="1749"/>
    </location>
</feature>
<feature type="repeat" description="WD" evidence="4">
    <location>
        <begin position="1416"/>
        <end position="1446"/>
    </location>
</feature>
<dbReference type="InterPro" id="IPR036116">
    <property type="entry name" value="FN3_sf"/>
</dbReference>
<dbReference type="Gene3D" id="1.25.40.10">
    <property type="entry name" value="Tetratricopeptide repeat domain"/>
    <property type="match status" value="1"/>
</dbReference>
<comment type="caution">
    <text evidence="9">The sequence shown here is derived from an EMBL/GenBank/DDBJ whole genome shotgun (WGS) entry which is preliminary data.</text>
</comment>
<dbReference type="SMART" id="SM00320">
    <property type="entry name" value="WD40"/>
    <property type="match status" value="6"/>
</dbReference>
<feature type="repeat" description="WD" evidence="4">
    <location>
        <begin position="1627"/>
        <end position="1656"/>
    </location>
</feature>
<dbReference type="SUPFAM" id="SSF48452">
    <property type="entry name" value="TPR-like"/>
    <property type="match status" value="1"/>
</dbReference>
<evidence type="ECO:0000256" key="2">
    <source>
        <dbReference type="ARBA" id="ARBA00022737"/>
    </source>
</evidence>
<evidence type="ECO:0000256" key="6">
    <source>
        <dbReference type="SAM" id="MobiDB-lite"/>
    </source>
</evidence>
<dbReference type="CDD" id="cd00118">
    <property type="entry name" value="LysM"/>
    <property type="match status" value="1"/>
</dbReference>
<evidence type="ECO:0000256" key="4">
    <source>
        <dbReference type="PROSITE-ProRule" id="PRU00221"/>
    </source>
</evidence>
<reference evidence="9 10" key="1">
    <citation type="submission" date="2017-12" db="EMBL/GenBank/DDBJ databases">
        <title>Sequencing, de novo assembly and annotation of complete genome of a new Thraustochytrid species, strain FCC1311.</title>
        <authorList>
            <person name="Sedici K."/>
            <person name="Godart F."/>
            <person name="Aiese Cigliano R."/>
            <person name="Sanseverino W."/>
            <person name="Barakat M."/>
            <person name="Ortet P."/>
            <person name="Marechal E."/>
            <person name="Cagnac O."/>
            <person name="Amato A."/>
        </authorList>
    </citation>
    <scope>NUCLEOTIDE SEQUENCE [LARGE SCALE GENOMIC DNA]</scope>
</reference>
<dbReference type="InterPro" id="IPR003961">
    <property type="entry name" value="FN3_dom"/>
</dbReference>
<dbReference type="PROSITE" id="PS50853">
    <property type="entry name" value="FN3"/>
    <property type="match status" value="1"/>
</dbReference>
<dbReference type="SUPFAM" id="SSF50978">
    <property type="entry name" value="WD40 repeat-like"/>
    <property type="match status" value="1"/>
</dbReference>
<keyword evidence="1 4" id="KW-0853">WD repeat</keyword>
<keyword evidence="3" id="KW-0833">Ubl conjugation pathway</keyword>
<organism evidence="9 10">
    <name type="scientific">Hondaea fermentalgiana</name>
    <dbReference type="NCBI Taxonomy" id="2315210"/>
    <lineage>
        <taxon>Eukaryota</taxon>
        <taxon>Sar</taxon>
        <taxon>Stramenopiles</taxon>
        <taxon>Bigyra</taxon>
        <taxon>Labyrinthulomycetes</taxon>
        <taxon>Thraustochytrida</taxon>
        <taxon>Thraustochytriidae</taxon>
        <taxon>Hondaea</taxon>
    </lineage>
</organism>
<dbReference type="Gene3D" id="2.130.10.10">
    <property type="entry name" value="YVTN repeat-like/Quinoprotein amine dehydrogenase"/>
    <property type="match status" value="2"/>
</dbReference>
<keyword evidence="2" id="KW-0677">Repeat</keyword>
<feature type="coiled-coil region" evidence="5">
    <location>
        <begin position="712"/>
        <end position="739"/>
    </location>
</feature>
<dbReference type="Proteomes" id="UP000241890">
    <property type="component" value="Unassembled WGS sequence"/>
</dbReference>
<dbReference type="PANTHER" id="PTHR19872">
    <property type="entry name" value="UBIQUITIN LIGASE SPECIFICITY FACTOR/HREP PROTEIN"/>
    <property type="match status" value="1"/>
</dbReference>
<dbReference type="PANTHER" id="PTHR19872:SF9">
    <property type="entry name" value="UBIQUITIN-BINDING SDF UBIQUITIN LIGASE COMPLEX SUBUNIT"/>
    <property type="match status" value="1"/>
</dbReference>
<feature type="domain" description="Fibronectin type-III" evidence="7">
    <location>
        <begin position="359"/>
        <end position="474"/>
    </location>
</feature>
<feature type="region of interest" description="Disordered" evidence="6">
    <location>
        <begin position="231"/>
        <end position="257"/>
    </location>
</feature>
<dbReference type="SMART" id="SM00060">
    <property type="entry name" value="FN3"/>
    <property type="match status" value="2"/>
</dbReference>
<keyword evidence="10" id="KW-1185">Reference proteome</keyword>
<dbReference type="PROSITE" id="PS50082">
    <property type="entry name" value="WD_REPEATS_2"/>
    <property type="match status" value="3"/>
</dbReference>
<feature type="coiled-coil region" evidence="5">
    <location>
        <begin position="1278"/>
        <end position="1326"/>
    </location>
</feature>
<dbReference type="Gene3D" id="3.10.350.10">
    <property type="entry name" value="LysM domain"/>
    <property type="match status" value="1"/>
</dbReference>
<keyword evidence="5" id="KW-0175">Coiled coil</keyword>
<dbReference type="PROSITE" id="PS00678">
    <property type="entry name" value="WD_REPEATS_1"/>
    <property type="match status" value="1"/>
</dbReference>
<gene>
    <name evidence="9" type="ORF">FCC1311_112082</name>
</gene>
<dbReference type="InParanoid" id="A0A2R5GVW7"/>
<dbReference type="CDD" id="cd00063">
    <property type="entry name" value="FN3"/>
    <property type="match status" value="2"/>
</dbReference>
<feature type="compositionally biased region" description="Acidic residues" evidence="6">
    <location>
        <begin position="15"/>
        <end position="33"/>
    </location>
</feature>
<dbReference type="InterPro" id="IPR036322">
    <property type="entry name" value="WD40_repeat_dom_sf"/>
</dbReference>
<evidence type="ECO:0000259" key="7">
    <source>
        <dbReference type="PROSITE" id="PS50853"/>
    </source>
</evidence>
<dbReference type="SUPFAM" id="SSF49265">
    <property type="entry name" value="Fibronectin type III"/>
    <property type="match status" value="1"/>
</dbReference>
<feature type="repeat" description="WD" evidence="4">
    <location>
        <begin position="1547"/>
        <end position="1586"/>
    </location>
</feature>
<dbReference type="EMBL" id="BEYU01000243">
    <property type="protein sequence ID" value="GBG34986.1"/>
    <property type="molecule type" value="Genomic_DNA"/>
</dbReference>
<sequence>MDAYLVEEGSAPGQDEIDYAVDDEGSNTDDELDDNRQDGLDGQNQAIEDADGKPLSRKEFRLRALQAQQLNDAVRAYDGVTKLCLADQNQVQSVLIRRSEQTWDIAKQLRTMETTVRRAAEGRKESLGTLANLEQRLYDLKEVINTKGDAEDSSKEGKSDDETAHKELQEMAMAHIRRGQERKRIIADAEVDAEVAMLEVGEANTALCPHCGRIKLKDFIEKHVQACKLEKERQRSRQQQQQDHLANSHGQGQGAKGQVNLAVSKYRELELRAQERARERLEAVDQGKRKSFLATVVICPECGKGVLASHMQSHLRRCREQQRIQLFMSKQREASKMQDPQKRKLQEQADELGAMVPLPPQNLSIVTLTSNTIELRWEPPIFSGGHNVNIYDYIIEYAVQKTIFKDKRSIVQETEQTPVSTSRFCALVPVNSGHYILKGLRASTTYARIRVRAKNKVGLSAPSNEVGPVATDYAVQPSPPLHFMVARVTAEALTFVWSEPESDGGAPGGILRYEVEYEMRAKSSGKADAELTRMKSVVNYPCLCFVLDGLSGLTKVWGVKVHAVAEAVNHSGELVELRSKPSNVLKEVTTLEPERDEALRTEIRRVTLAQSRQVDSAAYSGVMQRYEREDLIAKLNADLLTMQTAQARRARPSRKIWTAFPTDLLYKGFNLNLRRESVRTAVRRNKLHRDGARRSIKEAKEVLGMPEALRRRRQFLFRIQKHEDELKSLEHERSECILRRSVLSRALDVEERRVSLLHAELDRATAHKGKFIDSSAMHGRMQRFHTVSFREALEEEIRSNNVHLSEGKREQIGIERKLQELRTRMDVVTDALKDRRARMALFEREMAKREKALERVRSWRDRILYDLFQHWSRVARAARQQRGRSSRFLMRMQHRDLYRAWFTWTAFVQHEVLKEARLREVSGTGSALLEQARVDRADLQGGAAEVLLKLRGTAEDLADVKRTEAQRKDQAKSAFFNAKESEFRQHIHDHPEEYAQHLVALKQGQAHLDMGHHHEALACFTRFVHEQSARISSVRTAWDDFKETRQEVEQRLEKRRGDLLAHCECYYGIAQCMQALHKVDRAMVNFDRMRSLACEAKSHRLEGLALLGISQCNMVRSAHKAAIDYADRALFIFEDLNDRPHQALACRQLQRAYTDMYDEENSKAFEERADTLELELESKVTNTFAKIAEAERKLVSVTAERSQVIELEVVSAMVPDLRLKIEENRNKVETILAEAKKISRLYNSDMKRLKDIRAQLQVVDECKEEELDSDLVHGILQRFKVQQLKNNLENEADRLEREMERCQEASRRAETRASNAQDDMQGLEQDLAIELGTLMRKTMRERQQFRYVALNTANVRSRNVSGMATGGVERLAACIRNSIYIFDLRDGALLGVHYGSKIPLPLRFEAKRKKDPSLEIPGHHGSITALAYAERRIISGGVDRMIRVWQDRRPFKCELLLSGHEATIWSLWADAVKLVSGDAAHCVRVWSLKQNGICVRIIPALHNRAVTCIAVDHYAMATAGPDLEVRVWPYALDPGAGSDPKANGKRFIGHDCPISCVILSATELISGGEDGRIFIWDVASVTRLHICVGHNAPIRSLQADATKLVSASLDATICVFDVSSGNRLLTLRGHEDKILAMQFDSWRILSASTDGTMRYWFWSGDKNEVLPTQDKLHVLQKGETLASLEKLYGVPTKKLMLWNNLKDVGRTLYVGMRLIVQKAGATSTGSFAQAPREEATLRRKPLAEFSSSK</sequence>
<dbReference type="OrthoDB" id="190105at2759"/>
<dbReference type="InterPro" id="IPR001680">
    <property type="entry name" value="WD40_rpt"/>
</dbReference>
<evidence type="ECO:0000256" key="1">
    <source>
        <dbReference type="ARBA" id="ARBA00022574"/>
    </source>
</evidence>
<dbReference type="InterPro" id="IPR051075">
    <property type="entry name" value="SCF_subunit_WD-repeat"/>
</dbReference>
<evidence type="ECO:0000313" key="10">
    <source>
        <dbReference type="Proteomes" id="UP000241890"/>
    </source>
</evidence>
<feature type="domain" description="LysM" evidence="8">
    <location>
        <begin position="1671"/>
        <end position="1716"/>
    </location>
</feature>
<dbReference type="Pfam" id="PF00400">
    <property type="entry name" value="WD40"/>
    <property type="match status" value="4"/>
</dbReference>
<evidence type="ECO:0000256" key="3">
    <source>
        <dbReference type="ARBA" id="ARBA00022786"/>
    </source>
</evidence>
<dbReference type="InterPro" id="IPR036779">
    <property type="entry name" value="LysM_dom_sf"/>
</dbReference>
<dbReference type="InterPro" id="IPR011990">
    <property type="entry name" value="TPR-like_helical_dom_sf"/>
</dbReference>
<dbReference type="Pfam" id="PF01476">
    <property type="entry name" value="LysM"/>
    <property type="match status" value="1"/>
</dbReference>
<dbReference type="InterPro" id="IPR013783">
    <property type="entry name" value="Ig-like_fold"/>
</dbReference>
<evidence type="ECO:0000256" key="5">
    <source>
        <dbReference type="SAM" id="Coils"/>
    </source>
</evidence>
<dbReference type="InterPro" id="IPR015943">
    <property type="entry name" value="WD40/YVTN_repeat-like_dom_sf"/>
</dbReference>